<feature type="compositionally biased region" description="Polar residues" evidence="2">
    <location>
        <begin position="73"/>
        <end position="85"/>
    </location>
</feature>
<proteinExistence type="predicted"/>
<evidence type="ECO:0000256" key="2">
    <source>
        <dbReference type="SAM" id="MobiDB-lite"/>
    </source>
</evidence>
<name>A0A9P7AVM4_9HELO</name>
<accession>A0A9P7AVM4</accession>
<feature type="compositionally biased region" description="Polar residues" evidence="2">
    <location>
        <begin position="243"/>
        <end position="264"/>
    </location>
</feature>
<gene>
    <name evidence="3" type="ORF">D0Z07_6854</name>
</gene>
<feature type="compositionally biased region" description="Acidic residues" evidence="2">
    <location>
        <begin position="376"/>
        <end position="387"/>
    </location>
</feature>
<dbReference type="AlphaFoldDB" id="A0A9P7AVM4"/>
<dbReference type="Proteomes" id="UP000785200">
    <property type="component" value="Unassembled WGS sequence"/>
</dbReference>
<feature type="compositionally biased region" description="Polar residues" evidence="2">
    <location>
        <begin position="362"/>
        <end position="371"/>
    </location>
</feature>
<feature type="compositionally biased region" description="Basic and acidic residues" evidence="2">
    <location>
        <begin position="106"/>
        <end position="125"/>
    </location>
</feature>
<organism evidence="3 4">
    <name type="scientific">Hyphodiscus hymeniophilus</name>
    <dbReference type="NCBI Taxonomy" id="353542"/>
    <lineage>
        <taxon>Eukaryota</taxon>
        <taxon>Fungi</taxon>
        <taxon>Dikarya</taxon>
        <taxon>Ascomycota</taxon>
        <taxon>Pezizomycotina</taxon>
        <taxon>Leotiomycetes</taxon>
        <taxon>Helotiales</taxon>
        <taxon>Hyphodiscaceae</taxon>
        <taxon>Hyphodiscus</taxon>
    </lineage>
</organism>
<keyword evidence="1" id="KW-0175">Coiled coil</keyword>
<reference evidence="3" key="1">
    <citation type="submission" date="2019-07" db="EMBL/GenBank/DDBJ databases">
        <title>Hyphodiscus hymeniophilus genome sequencing and assembly.</title>
        <authorList>
            <person name="Kramer G."/>
            <person name="Nodwell J."/>
        </authorList>
    </citation>
    <scope>NUCLEOTIDE SEQUENCE</scope>
    <source>
        <strain evidence="3">ATCC 34498</strain>
    </source>
</reference>
<keyword evidence="4" id="KW-1185">Reference proteome</keyword>
<evidence type="ECO:0000256" key="1">
    <source>
        <dbReference type="SAM" id="Coils"/>
    </source>
</evidence>
<evidence type="ECO:0000313" key="4">
    <source>
        <dbReference type="Proteomes" id="UP000785200"/>
    </source>
</evidence>
<feature type="compositionally biased region" description="Low complexity" evidence="2">
    <location>
        <begin position="150"/>
        <end position="159"/>
    </location>
</feature>
<sequence length="612" mass="66468">MDEASRLVSELQQKLSDLDHKVWQYRRDMASEFTKYTEDVLRDVPEDVSETVSKAIAESVRSCKSLNPDALSSVDSCVPGTSSLANRDEDGALSYFANSSHTIPYQREDRESESPQSPHEREKEFQGLFTPSYLPLLDSTSPRNERRSSYESQPSPSSETRGKEREMEPSHADASTDTRSLQPSPEFRRPATPKRKNTDEWSVASDVSDGPVRRSALRRMSSTSKGTSPRRVRFDFEGEEVLPTSSPLPTQSILSDVSPTPFDTNSDEEAGSEQVEDIDDIPPKRISSSQALRALSRGPLEDDGTLWTTVSAPPDGSASVPAVSGVDAGNSEEDLSFGAKKPSLNLKAHATPMVIPEKASMDNKQGSTSQIGVDFNDSETLSDDEMLDMPPLKSMKGQKAPAAVQSPVASLKTDKDTSPEAVISPPSKPHLALDDFISKQADMGEEFQFLEDQEMFPFDENNEIDGRRSLLEEEHVDTDPDSPDSPVSLAGREGVSMSGYSKSPAQEISRPAAPRQSVASSKGVVGSYKGRPFSMPIVSDEIHAQAASLGAMNSFVGSLDGRSGLDESDMQSFRASGGVGSFSGTPRSMSERMAMEDLLEAEEGKQNDTNGN</sequence>
<dbReference type="EMBL" id="VNKQ01000012">
    <property type="protein sequence ID" value="KAG0647446.1"/>
    <property type="molecule type" value="Genomic_DNA"/>
</dbReference>
<feature type="region of interest" description="Disordered" evidence="2">
    <location>
        <begin position="451"/>
        <end position="525"/>
    </location>
</feature>
<feature type="compositionally biased region" description="Basic and acidic residues" evidence="2">
    <location>
        <begin position="464"/>
        <end position="473"/>
    </location>
</feature>
<feature type="compositionally biased region" description="Basic and acidic residues" evidence="2">
    <location>
        <begin position="160"/>
        <end position="176"/>
    </location>
</feature>
<feature type="coiled-coil region" evidence="1">
    <location>
        <begin position="1"/>
        <end position="28"/>
    </location>
</feature>
<evidence type="ECO:0000313" key="3">
    <source>
        <dbReference type="EMBL" id="KAG0647446.1"/>
    </source>
</evidence>
<dbReference type="OrthoDB" id="5418627at2759"/>
<feature type="region of interest" description="Disordered" evidence="2">
    <location>
        <begin position="359"/>
        <end position="431"/>
    </location>
</feature>
<protein>
    <submittedName>
        <fullName evidence="3">Uncharacterized protein</fullName>
    </submittedName>
</protein>
<feature type="compositionally biased region" description="Acidic residues" evidence="2">
    <location>
        <begin position="265"/>
        <end position="280"/>
    </location>
</feature>
<feature type="region of interest" description="Disordered" evidence="2">
    <location>
        <begin position="562"/>
        <end position="612"/>
    </location>
</feature>
<comment type="caution">
    <text evidence="3">The sequence shown here is derived from an EMBL/GenBank/DDBJ whole genome shotgun (WGS) entry which is preliminary data.</text>
</comment>
<feature type="region of interest" description="Disordered" evidence="2">
    <location>
        <begin position="68"/>
        <end position="343"/>
    </location>
</feature>